<dbReference type="AlphaFoldDB" id="A0A0N5CH75"/>
<evidence type="ECO:0000313" key="3">
    <source>
        <dbReference type="WBParaSite" id="SPAL_0001719700.1"/>
    </source>
</evidence>
<reference evidence="3" key="1">
    <citation type="submission" date="2017-02" db="UniProtKB">
        <authorList>
            <consortium name="WormBaseParasite"/>
        </authorList>
    </citation>
    <scope>IDENTIFICATION</scope>
</reference>
<accession>A0A0N5CH75</accession>
<keyword evidence="2" id="KW-1185">Reference proteome</keyword>
<sequence length="247" mass="28319">MFKALFITFLLLLCNKTYGEDYKPFTRSGRIELLGVVTSYNHTVYPQNGTWIFMSIIIPELVKGNINAHSDDVDEIFNLIAITRQDIAAHFNEYFYETYQSFRISLMCISGSYFNDNPQIRRLNTTTGEMSLYIQCYKNNTKLVGLPVLTNSTASLKSKTPVNCHINKSNCTEGYCVMFERKVFLGETNLVSVIQDFYCPNDFYNFLNFESTNNIFVASYTTTVLSAAQICMQLSSNGNKFEQKFQL</sequence>
<protein>
    <submittedName>
        <fullName evidence="3">Spike protein</fullName>
    </submittedName>
</protein>
<organism evidence="2 3">
    <name type="scientific">Strongyloides papillosus</name>
    <name type="common">Intestinal threadworm</name>
    <dbReference type="NCBI Taxonomy" id="174720"/>
    <lineage>
        <taxon>Eukaryota</taxon>
        <taxon>Metazoa</taxon>
        <taxon>Ecdysozoa</taxon>
        <taxon>Nematoda</taxon>
        <taxon>Chromadorea</taxon>
        <taxon>Rhabditida</taxon>
        <taxon>Tylenchina</taxon>
        <taxon>Panagrolaimomorpha</taxon>
        <taxon>Strongyloidoidea</taxon>
        <taxon>Strongyloididae</taxon>
        <taxon>Strongyloides</taxon>
    </lineage>
</organism>
<dbReference type="Proteomes" id="UP000046392">
    <property type="component" value="Unplaced"/>
</dbReference>
<dbReference type="WBParaSite" id="SPAL_0001719700.1">
    <property type="protein sequence ID" value="SPAL_0001719700.1"/>
    <property type="gene ID" value="SPAL_0001719700"/>
</dbReference>
<evidence type="ECO:0000313" key="2">
    <source>
        <dbReference type="Proteomes" id="UP000046392"/>
    </source>
</evidence>
<feature type="signal peptide" evidence="1">
    <location>
        <begin position="1"/>
        <end position="19"/>
    </location>
</feature>
<name>A0A0N5CH75_STREA</name>
<evidence type="ECO:0000256" key="1">
    <source>
        <dbReference type="SAM" id="SignalP"/>
    </source>
</evidence>
<proteinExistence type="predicted"/>
<keyword evidence="1" id="KW-0732">Signal</keyword>
<feature type="chain" id="PRO_5005895974" evidence="1">
    <location>
        <begin position="20"/>
        <end position="247"/>
    </location>
</feature>